<organism evidence="2 3">
    <name type="scientific">Blyttiomyces helicus</name>
    <dbReference type="NCBI Taxonomy" id="388810"/>
    <lineage>
        <taxon>Eukaryota</taxon>
        <taxon>Fungi</taxon>
        <taxon>Fungi incertae sedis</taxon>
        <taxon>Chytridiomycota</taxon>
        <taxon>Chytridiomycota incertae sedis</taxon>
        <taxon>Chytridiomycetes</taxon>
        <taxon>Chytridiomycetes incertae sedis</taxon>
        <taxon>Blyttiomyces</taxon>
    </lineage>
</organism>
<dbReference type="Proteomes" id="UP000269721">
    <property type="component" value="Unassembled WGS sequence"/>
</dbReference>
<evidence type="ECO:0000256" key="1">
    <source>
        <dbReference type="SAM" id="MobiDB-lite"/>
    </source>
</evidence>
<name>A0A4P9W948_9FUNG</name>
<dbReference type="OrthoDB" id="193467at2759"/>
<accession>A0A4P9W948</accession>
<evidence type="ECO:0000313" key="2">
    <source>
        <dbReference type="EMBL" id="RKO88015.1"/>
    </source>
</evidence>
<gene>
    <name evidence="2" type="ORF">BDK51DRAFT_41625</name>
</gene>
<evidence type="ECO:0000313" key="3">
    <source>
        <dbReference type="Proteomes" id="UP000269721"/>
    </source>
</evidence>
<dbReference type="AlphaFoldDB" id="A0A4P9W948"/>
<dbReference type="EMBL" id="KZ996998">
    <property type="protein sequence ID" value="RKO88015.1"/>
    <property type="molecule type" value="Genomic_DNA"/>
</dbReference>
<feature type="region of interest" description="Disordered" evidence="1">
    <location>
        <begin position="208"/>
        <end position="227"/>
    </location>
</feature>
<keyword evidence="3" id="KW-1185">Reference proteome</keyword>
<sequence length="282" mass="30994">MPKVLPEGEERYRPRFNQRVTIAFGEPLDFATNGVLESLAGMETALARSRITQFLRDEVVKQTGAPTPSAETKDTNAPLGCATLPARFVPILALTASQLVLGPRHPPCARSLRDFALARAWIFLEGHAHLRGRRERATVEKCTENSEAHSSSQSPPCCPLGQNARCFPDKHACELDRLKKEETPDSSKPQHEGARRAKCDLRSLAGRSSAVRIPDASNPAGRKPNVKLGRTGLFIKETPANAHDFDILPSDAYMEPRRDHKLLSGAKVTFQPKQNMKNMSGG</sequence>
<reference evidence="3" key="1">
    <citation type="journal article" date="2018" name="Nat. Microbiol.">
        <title>Leveraging single-cell genomics to expand the fungal tree of life.</title>
        <authorList>
            <person name="Ahrendt S.R."/>
            <person name="Quandt C.A."/>
            <person name="Ciobanu D."/>
            <person name="Clum A."/>
            <person name="Salamov A."/>
            <person name="Andreopoulos B."/>
            <person name="Cheng J.F."/>
            <person name="Woyke T."/>
            <person name="Pelin A."/>
            <person name="Henrissat B."/>
            <person name="Reynolds N.K."/>
            <person name="Benny G.L."/>
            <person name="Smith M.E."/>
            <person name="James T.Y."/>
            <person name="Grigoriev I.V."/>
        </authorList>
    </citation>
    <scope>NUCLEOTIDE SEQUENCE [LARGE SCALE GENOMIC DNA]</scope>
</reference>
<proteinExistence type="predicted"/>
<protein>
    <submittedName>
        <fullName evidence="2">Uncharacterized protein</fullName>
    </submittedName>
</protein>